<evidence type="ECO:0000313" key="3">
    <source>
        <dbReference type="EMBL" id="RCN58850.1"/>
    </source>
</evidence>
<dbReference type="OrthoDB" id="9795530at2"/>
<feature type="domain" description="Sulphur oxidation protein SoxZ" evidence="1">
    <location>
        <begin position="51"/>
        <end position="142"/>
    </location>
</feature>
<dbReference type="InterPro" id="IPR014756">
    <property type="entry name" value="Ig_E-set"/>
</dbReference>
<dbReference type="SUPFAM" id="SSF81296">
    <property type="entry name" value="E set domains"/>
    <property type="match status" value="1"/>
</dbReference>
<sequence length="146" mass="16260">MSVSRWARPRWSMPMWRPKTRSIPWPARSRSQSAAVEANGGFMHIATKMKTRTMHGITEVLVLVNHPMDTGLVRSKVTHKIIPAHFIKTLTVAVNHKPAVITDMSIAISKDPLIAVKLTHAKKGDLVTVDWIDNEGMTGHAQTHVS</sequence>
<dbReference type="Pfam" id="PF08770">
    <property type="entry name" value="SoxZ"/>
    <property type="match status" value="1"/>
</dbReference>
<dbReference type="EMBL" id="PSYR01000002">
    <property type="protein sequence ID" value="RCN55989.1"/>
    <property type="molecule type" value="Genomic_DNA"/>
</dbReference>
<protein>
    <submittedName>
        <fullName evidence="3">Thiosulfate oxidation carrier complex protein SoxZ</fullName>
    </submittedName>
</protein>
<reference evidence="3 4" key="1">
    <citation type="submission" date="2018-02" db="EMBL/GenBank/DDBJ databases">
        <title>Insights into the biology of acidophilic members of the Acidiferrobacteraceae family derived from comparative genomic analyses.</title>
        <authorList>
            <person name="Issotta F."/>
            <person name="Thyssen C."/>
            <person name="Mena C."/>
            <person name="Moya A."/>
            <person name="Bellenberg S."/>
            <person name="Sproer C."/>
            <person name="Covarrubias P.C."/>
            <person name="Sand W."/>
            <person name="Quatrini R."/>
            <person name="Vera M."/>
        </authorList>
    </citation>
    <scope>NUCLEOTIDE SEQUENCE [LARGE SCALE GENOMIC DNA]</scope>
    <source>
        <strain evidence="4">m-1</strain>
        <strain evidence="3">M-1</strain>
    </source>
</reference>
<dbReference type="Gene3D" id="2.60.40.10">
    <property type="entry name" value="Immunoglobulins"/>
    <property type="match status" value="1"/>
</dbReference>
<dbReference type="AlphaFoldDB" id="A0A368HKP8"/>
<dbReference type="InterPro" id="IPR013783">
    <property type="entry name" value="Ig-like_fold"/>
</dbReference>
<dbReference type="InterPro" id="IPR030995">
    <property type="entry name" value="SoxZ"/>
</dbReference>
<evidence type="ECO:0000313" key="2">
    <source>
        <dbReference type="EMBL" id="RCN55989.1"/>
    </source>
</evidence>
<accession>A0A368HKP8</accession>
<dbReference type="InterPro" id="IPR014880">
    <property type="entry name" value="SoxZ_dom"/>
</dbReference>
<name>A0A368HKP8_9GAMM</name>
<organism evidence="3 4">
    <name type="scientific">Acidiferrobacter thiooxydans</name>
    <dbReference type="NCBI Taxonomy" id="163359"/>
    <lineage>
        <taxon>Bacteria</taxon>
        <taxon>Pseudomonadati</taxon>
        <taxon>Pseudomonadota</taxon>
        <taxon>Gammaproteobacteria</taxon>
        <taxon>Acidiferrobacterales</taxon>
        <taxon>Acidiferrobacteraceae</taxon>
        <taxon>Acidiferrobacter</taxon>
    </lineage>
</organism>
<proteinExistence type="predicted"/>
<keyword evidence="4" id="KW-1185">Reference proteome</keyword>
<evidence type="ECO:0000313" key="4">
    <source>
        <dbReference type="Proteomes" id="UP000253250"/>
    </source>
</evidence>
<dbReference type="EMBL" id="PSYR01000001">
    <property type="protein sequence ID" value="RCN58850.1"/>
    <property type="molecule type" value="Genomic_DNA"/>
</dbReference>
<comment type="caution">
    <text evidence="3">The sequence shown here is derived from an EMBL/GenBank/DDBJ whole genome shotgun (WGS) entry which is preliminary data.</text>
</comment>
<dbReference type="NCBIfam" id="TIGR04490">
    <property type="entry name" value="SoxZ_true"/>
    <property type="match status" value="1"/>
</dbReference>
<gene>
    <name evidence="3" type="primary">soxZ</name>
    <name evidence="3" type="ORF">C4900_03570</name>
    <name evidence="2" type="ORF">C4900_08855</name>
</gene>
<dbReference type="Proteomes" id="UP000253250">
    <property type="component" value="Unassembled WGS sequence"/>
</dbReference>
<evidence type="ECO:0000259" key="1">
    <source>
        <dbReference type="Pfam" id="PF08770"/>
    </source>
</evidence>